<organism evidence="1 2">
    <name type="scientific">Arsukibacterium indicum</name>
    <dbReference type="NCBI Taxonomy" id="2848612"/>
    <lineage>
        <taxon>Bacteria</taxon>
        <taxon>Pseudomonadati</taxon>
        <taxon>Pseudomonadota</taxon>
        <taxon>Gammaproteobacteria</taxon>
        <taxon>Chromatiales</taxon>
        <taxon>Chromatiaceae</taxon>
        <taxon>Arsukibacterium</taxon>
    </lineage>
</organism>
<protein>
    <submittedName>
        <fullName evidence="1">Uncharacterized protein</fullName>
    </submittedName>
</protein>
<reference evidence="1 2" key="1">
    <citation type="submission" date="2021-06" db="EMBL/GenBank/DDBJ databases">
        <title>Rheinheimera indica sp. nov., isolated from deep-sea sediment.</title>
        <authorList>
            <person name="Wang Z."/>
            <person name="Zhang X.-Y."/>
        </authorList>
    </citation>
    <scope>NUCLEOTIDE SEQUENCE [LARGE SCALE GENOMIC DNA]</scope>
    <source>
        <strain evidence="1 2">SM2107</strain>
    </source>
</reference>
<gene>
    <name evidence="1" type="ORF">KQY15_07425</name>
</gene>
<accession>A0ABS6MJI7</accession>
<comment type="caution">
    <text evidence="1">The sequence shown here is derived from an EMBL/GenBank/DDBJ whole genome shotgun (WGS) entry which is preliminary data.</text>
</comment>
<dbReference type="Proteomes" id="UP000704611">
    <property type="component" value="Unassembled WGS sequence"/>
</dbReference>
<dbReference type="RefSeq" id="WP_217668562.1">
    <property type="nucleotide sequence ID" value="NZ_JAHRID010000003.1"/>
</dbReference>
<dbReference type="EMBL" id="JAHRID010000003">
    <property type="protein sequence ID" value="MBV2128920.1"/>
    <property type="molecule type" value="Genomic_DNA"/>
</dbReference>
<evidence type="ECO:0000313" key="1">
    <source>
        <dbReference type="EMBL" id="MBV2128920.1"/>
    </source>
</evidence>
<keyword evidence="2" id="KW-1185">Reference proteome</keyword>
<sequence>MNELLEKIEALRKIYEISEFEWEIPENCPLPIPEIETNSFQKNVYLKKNLRGIISKDDSLSTHYWIIQEWGGIGSFKKNERNDKRIVKFLDELKKGKLSKASFDAISSLSKVASFLTPEEYVIYDSRVIYGLNWLLFNFSNSNKLFPQPVGRSAALAKYDMQTIFRLSGKRYEYYSHKEAFHEYCKLIKQLSSDKTAPYLLEMFIFAIAPSWVVKNIEETVSLEIRHAHNKSKH</sequence>
<evidence type="ECO:0000313" key="2">
    <source>
        <dbReference type="Proteomes" id="UP000704611"/>
    </source>
</evidence>
<proteinExistence type="predicted"/>
<name>A0ABS6MJI7_9GAMM</name>